<dbReference type="GO" id="GO:0009092">
    <property type="term" value="P:homoserine metabolic process"/>
    <property type="evidence" value="ECO:0007669"/>
    <property type="project" value="TreeGrafter"/>
</dbReference>
<evidence type="ECO:0000313" key="4">
    <source>
        <dbReference type="EMBL" id="CEM00973.1"/>
    </source>
</evidence>
<comment type="similarity">
    <text evidence="1">Belongs to the AB hydrolase superfamily. MetX family.</text>
</comment>
<dbReference type="InterPro" id="IPR000073">
    <property type="entry name" value="AB_hydrolase_1"/>
</dbReference>
<evidence type="ECO:0000256" key="2">
    <source>
        <dbReference type="SAM" id="MobiDB-lite"/>
    </source>
</evidence>
<dbReference type="PhylomeDB" id="A0A0G4ET20"/>
<dbReference type="EMBL" id="CDMY01000303">
    <property type="protein sequence ID" value="CEM00973.1"/>
    <property type="molecule type" value="Genomic_DNA"/>
</dbReference>
<protein>
    <recommendedName>
        <fullName evidence="3">AB hydrolase-1 domain-containing protein</fullName>
    </recommendedName>
</protein>
<feature type="compositionally biased region" description="Pro residues" evidence="2">
    <location>
        <begin position="107"/>
        <end position="117"/>
    </location>
</feature>
<dbReference type="VEuPathDB" id="CryptoDB:Vbra_20778"/>
<dbReference type="NCBIfam" id="TIGR01392">
    <property type="entry name" value="homoserO_Ac_trn"/>
    <property type="match status" value="1"/>
</dbReference>
<dbReference type="GO" id="GO:0009001">
    <property type="term" value="F:serine O-acetyltransferase activity"/>
    <property type="evidence" value="ECO:0007669"/>
    <property type="project" value="TreeGrafter"/>
</dbReference>
<evidence type="ECO:0000256" key="1">
    <source>
        <dbReference type="ARBA" id="ARBA00006886"/>
    </source>
</evidence>
<gene>
    <name evidence="4" type="ORF">Vbra_20778</name>
</gene>
<dbReference type="AlphaFoldDB" id="A0A0G4ET20"/>
<evidence type="ECO:0000259" key="3">
    <source>
        <dbReference type="Pfam" id="PF00561"/>
    </source>
</evidence>
<dbReference type="InterPro" id="IPR029058">
    <property type="entry name" value="AB_hydrolase_fold"/>
</dbReference>
<accession>A0A0G4ET20</accession>
<evidence type="ECO:0000313" key="5">
    <source>
        <dbReference type="Proteomes" id="UP000041254"/>
    </source>
</evidence>
<dbReference type="GO" id="GO:0004414">
    <property type="term" value="F:homoserine O-acetyltransferase activity"/>
    <property type="evidence" value="ECO:0007669"/>
    <property type="project" value="TreeGrafter"/>
</dbReference>
<dbReference type="Gene3D" id="3.40.50.1820">
    <property type="entry name" value="alpha/beta hydrolase"/>
    <property type="match status" value="1"/>
</dbReference>
<organism evidence="4 5">
    <name type="scientific">Vitrella brassicaformis (strain CCMP3155)</name>
    <dbReference type="NCBI Taxonomy" id="1169540"/>
    <lineage>
        <taxon>Eukaryota</taxon>
        <taxon>Sar</taxon>
        <taxon>Alveolata</taxon>
        <taxon>Colpodellida</taxon>
        <taxon>Vitrellaceae</taxon>
        <taxon>Vitrella</taxon>
    </lineage>
</organism>
<feature type="compositionally biased region" description="Low complexity" evidence="2">
    <location>
        <begin position="118"/>
        <end position="139"/>
    </location>
</feature>
<dbReference type="PANTHER" id="PTHR32268">
    <property type="entry name" value="HOMOSERINE O-ACETYLTRANSFERASE"/>
    <property type="match status" value="1"/>
</dbReference>
<reference evidence="4 5" key="1">
    <citation type="submission" date="2014-11" db="EMBL/GenBank/DDBJ databases">
        <authorList>
            <person name="Zhu J."/>
            <person name="Qi W."/>
            <person name="Song R."/>
        </authorList>
    </citation>
    <scope>NUCLEOTIDE SEQUENCE [LARGE SCALE GENOMIC DNA]</scope>
</reference>
<sequence length="520" mass="56424">MMDPLAATVSRDAMRRISSSLRLVAPALGVSTPSATRPLPFASPPPHCRQIRSGSSSSRRPYSSTSNAASAAAIQNSSSANGHHVDSEYVISMINGTVPASVASQQPPSPSPSPPLSSAPSSATSSASPSRQPASAAKSDGPEPSYSSVVTGYELYHHPHPFPLEYGGMLPEFHLAYETWGTLNAAKDNVILLTCGLSASSHAKSQPKNTRPGWWEKFIGPGRALDTDRFFVVCTNNLGGCYGSTGPSAIDPRNGIRYALRFPLLSVKDMVRAIFHLLDDLGIGKLHAVVGSSLGGMQSIAAAAMYPERVGRLVSISAAAVSHPMSIALRYAQRQVLMADPNFGEGDYYSGEFPWQGMKLAREIGTITYRSGPEWEQRFGRERNEQRPSLNADFVIESYLEHQGKKWCLQYDPNSMIIISKAMDLFTMEDRGVDGQPDLAKGMTPIQMPSLIMGVQSDILFPSWQQKQIADILREVGNQYVVYYELDALYGHDTFLIDVVNVGAAVKGHLEQSKDNEDLD</sequence>
<dbReference type="OrthoDB" id="444135at2759"/>
<dbReference type="NCBIfam" id="NF001209">
    <property type="entry name" value="PRK00175.1"/>
    <property type="match status" value="1"/>
</dbReference>
<feature type="domain" description="AB hydrolase-1" evidence="3">
    <location>
        <begin position="211"/>
        <end position="496"/>
    </location>
</feature>
<feature type="region of interest" description="Disordered" evidence="2">
    <location>
        <begin position="29"/>
        <end position="81"/>
    </location>
</feature>
<dbReference type="Proteomes" id="UP000041254">
    <property type="component" value="Unassembled WGS sequence"/>
</dbReference>
<dbReference type="InterPro" id="IPR008220">
    <property type="entry name" value="HAT_MetX-like"/>
</dbReference>
<feature type="compositionally biased region" description="Low complexity" evidence="2">
    <location>
        <begin position="51"/>
        <end position="81"/>
    </location>
</feature>
<dbReference type="HAMAP" id="MF_00296">
    <property type="entry name" value="MetX_acyltransf"/>
    <property type="match status" value="1"/>
</dbReference>
<dbReference type="STRING" id="1169540.A0A0G4ET20"/>
<feature type="region of interest" description="Disordered" evidence="2">
    <location>
        <begin position="100"/>
        <end position="145"/>
    </location>
</feature>
<keyword evidence="5" id="KW-1185">Reference proteome</keyword>
<name>A0A0G4ET20_VITBC</name>
<dbReference type="InParanoid" id="A0A0G4ET20"/>
<dbReference type="Pfam" id="PF00561">
    <property type="entry name" value="Abhydrolase_1"/>
    <property type="match status" value="1"/>
</dbReference>
<dbReference type="GO" id="GO:0009086">
    <property type="term" value="P:methionine biosynthetic process"/>
    <property type="evidence" value="ECO:0007669"/>
    <property type="project" value="TreeGrafter"/>
</dbReference>
<proteinExistence type="inferred from homology"/>
<dbReference type="GO" id="GO:0006535">
    <property type="term" value="P:cysteine biosynthetic process from serine"/>
    <property type="evidence" value="ECO:0007669"/>
    <property type="project" value="TreeGrafter"/>
</dbReference>
<dbReference type="OMA" id="HPILVMG"/>
<dbReference type="GO" id="GO:0005739">
    <property type="term" value="C:mitochondrion"/>
    <property type="evidence" value="ECO:0007669"/>
    <property type="project" value="TreeGrafter"/>
</dbReference>
<dbReference type="SUPFAM" id="SSF53474">
    <property type="entry name" value="alpha/beta-Hydrolases"/>
    <property type="match status" value="1"/>
</dbReference>
<dbReference type="PANTHER" id="PTHR32268:SF16">
    <property type="entry name" value="SERINE O-SUCCINYLTRANSFERASE"/>
    <property type="match status" value="1"/>
</dbReference>